<reference evidence="1 2" key="1">
    <citation type="submission" date="2023-11" db="EMBL/GenBank/DDBJ databases">
        <title>Bacillus jintuensis, isolated from a mudflat on the Beibu Gulf coast.</title>
        <authorList>
            <person name="Li M."/>
        </authorList>
    </citation>
    <scope>NUCLEOTIDE SEQUENCE [LARGE SCALE GENOMIC DNA]</scope>
    <source>
        <strain evidence="1 2">31A1R</strain>
    </source>
</reference>
<protein>
    <submittedName>
        <fullName evidence="1">Cytosolic protein</fullName>
    </submittedName>
</protein>
<dbReference type="EMBL" id="JAXOFX010000016">
    <property type="protein sequence ID" value="MDZ5473791.1"/>
    <property type="molecule type" value="Genomic_DNA"/>
</dbReference>
<proteinExistence type="predicted"/>
<evidence type="ECO:0000313" key="2">
    <source>
        <dbReference type="Proteomes" id="UP001290455"/>
    </source>
</evidence>
<organism evidence="1 2">
    <name type="scientific">Robertmurraya mangrovi</name>
    <dbReference type="NCBI Taxonomy" id="3098077"/>
    <lineage>
        <taxon>Bacteria</taxon>
        <taxon>Bacillati</taxon>
        <taxon>Bacillota</taxon>
        <taxon>Bacilli</taxon>
        <taxon>Bacillales</taxon>
        <taxon>Bacillaceae</taxon>
        <taxon>Robertmurraya</taxon>
    </lineage>
</organism>
<dbReference type="Proteomes" id="UP001290455">
    <property type="component" value="Unassembled WGS sequence"/>
</dbReference>
<dbReference type="RefSeq" id="WP_322448082.1">
    <property type="nucleotide sequence ID" value="NZ_JAXOFX010000016.1"/>
</dbReference>
<keyword evidence="2" id="KW-1185">Reference proteome</keyword>
<accession>A0ABU5J373</accession>
<gene>
    <name evidence="1" type="ORF">SM124_18900</name>
</gene>
<sequence length="131" mass="15376">MKTFNVNFHKEDQINAMQVQKLTEEEFEKVSEGGTRHLFELDTNIGYFIYFDAIDSNGVESYLVLHYQENSEDPSGCYSFELKDFYQFSALYLSDLSYSSETSDENEEEEYTPIHHLAHLMHHIIEEGKNI</sequence>
<evidence type="ECO:0000313" key="1">
    <source>
        <dbReference type="EMBL" id="MDZ5473791.1"/>
    </source>
</evidence>
<name>A0ABU5J373_9BACI</name>
<comment type="caution">
    <text evidence="1">The sequence shown here is derived from an EMBL/GenBank/DDBJ whole genome shotgun (WGS) entry which is preliminary data.</text>
</comment>